<reference evidence="1 2" key="1">
    <citation type="submission" date="2019-03" db="EMBL/GenBank/DDBJ databases">
        <title>Freshwater and sediment microbial communities from various areas in North America, analyzing microbe dynamics in response to fracking.</title>
        <authorList>
            <person name="Lamendella R."/>
        </authorList>
    </citation>
    <scope>NUCLEOTIDE SEQUENCE [LARGE SCALE GENOMIC DNA]</scope>
    <source>
        <strain evidence="1 2">6_TX</strain>
    </source>
</reference>
<dbReference type="Pfam" id="PF21190">
    <property type="entry name" value="Bbp16"/>
    <property type="match status" value="1"/>
</dbReference>
<protein>
    <submittedName>
        <fullName evidence="1">Uncharacterized protein</fullName>
    </submittedName>
</protein>
<comment type="caution">
    <text evidence="1">The sequence shown here is derived from an EMBL/GenBank/DDBJ whole genome shotgun (WGS) entry which is preliminary data.</text>
</comment>
<dbReference type="InterPro" id="IPR048922">
    <property type="entry name" value="Bbp16"/>
</dbReference>
<organism evidence="1 2">
    <name type="scientific">Modicisalibacter xianhensis</name>
    <dbReference type="NCBI Taxonomy" id="442341"/>
    <lineage>
        <taxon>Bacteria</taxon>
        <taxon>Pseudomonadati</taxon>
        <taxon>Pseudomonadota</taxon>
        <taxon>Gammaproteobacteria</taxon>
        <taxon>Oceanospirillales</taxon>
        <taxon>Halomonadaceae</taxon>
        <taxon>Modicisalibacter</taxon>
    </lineage>
</organism>
<dbReference type="RefSeq" id="WP_134016814.1">
    <property type="nucleotide sequence ID" value="NZ_SOEC01000004.1"/>
</dbReference>
<dbReference type="Gene3D" id="2.60.120.1110">
    <property type="match status" value="1"/>
</dbReference>
<dbReference type="OrthoDB" id="5455995at2"/>
<name>A0A4V3GUG4_9GAMM</name>
<proteinExistence type="predicted"/>
<dbReference type="AlphaFoldDB" id="A0A4V3GUG4"/>
<accession>A0A4V3GUG4</accession>
<evidence type="ECO:0000313" key="2">
    <source>
        <dbReference type="Proteomes" id="UP000294489"/>
    </source>
</evidence>
<gene>
    <name evidence="1" type="ORF">DFO67_10416</name>
</gene>
<dbReference type="EMBL" id="SOEC01000004">
    <property type="protein sequence ID" value="TDX30761.1"/>
    <property type="molecule type" value="Genomic_DNA"/>
</dbReference>
<evidence type="ECO:0000313" key="1">
    <source>
        <dbReference type="EMBL" id="TDX30761.1"/>
    </source>
</evidence>
<sequence length="132" mass="13779">MIFDSTVLFSDGQAITATANSTNVVDLGVSRDIGKGVPVPLLIQVTEDFNNLVDLTVTVQTDTDEAFGAPTTLATSGAIPLADLVAGYQFPLQYMPTGTERYVRVTYTVSGATAPTQGKVTAGVVAGHQHGY</sequence>
<dbReference type="Proteomes" id="UP000294489">
    <property type="component" value="Unassembled WGS sequence"/>
</dbReference>